<evidence type="ECO:0000313" key="3">
    <source>
        <dbReference type="EMBL" id="CAA2971635.1"/>
    </source>
</evidence>
<dbReference type="Gene3D" id="3.80.10.10">
    <property type="entry name" value="Ribonuclease Inhibitor"/>
    <property type="match status" value="1"/>
</dbReference>
<dbReference type="SUPFAM" id="SSF52058">
    <property type="entry name" value="L domain-like"/>
    <property type="match status" value="1"/>
</dbReference>
<keyword evidence="4" id="KW-1185">Reference proteome</keyword>
<name>A0A8S0QZ50_OLEEU</name>
<gene>
    <name evidence="3" type="ORF">OLEA9_A026388</name>
</gene>
<proteinExistence type="predicted"/>
<evidence type="ECO:0000256" key="1">
    <source>
        <dbReference type="ARBA" id="ARBA00022614"/>
    </source>
</evidence>
<dbReference type="InterPro" id="IPR001611">
    <property type="entry name" value="Leu-rich_rpt"/>
</dbReference>
<evidence type="ECO:0000313" key="4">
    <source>
        <dbReference type="Proteomes" id="UP000594638"/>
    </source>
</evidence>
<accession>A0A8S0QZ50</accession>
<protein>
    <submittedName>
        <fullName evidence="3">Probable LRR receptor-like serine threonine-kinase At3g47570</fullName>
    </submittedName>
</protein>
<dbReference type="EMBL" id="CACTIH010002020">
    <property type="protein sequence ID" value="CAA2971635.1"/>
    <property type="molecule type" value="Genomic_DNA"/>
</dbReference>
<dbReference type="InterPro" id="IPR032675">
    <property type="entry name" value="LRR_dom_sf"/>
</dbReference>
<dbReference type="Proteomes" id="UP000594638">
    <property type="component" value="Unassembled WGS sequence"/>
</dbReference>
<evidence type="ECO:0000256" key="2">
    <source>
        <dbReference type="ARBA" id="ARBA00022737"/>
    </source>
</evidence>
<dbReference type="Pfam" id="PF00560">
    <property type="entry name" value="LRR_1"/>
    <property type="match status" value="2"/>
</dbReference>
<dbReference type="InterPro" id="IPR053038">
    <property type="entry name" value="RLP_Defense"/>
</dbReference>
<dbReference type="FunFam" id="3.80.10.10:FF:000383">
    <property type="entry name" value="Leucine-rich repeat receptor protein kinase EMS1"/>
    <property type="match status" value="1"/>
</dbReference>
<keyword evidence="3" id="KW-0675">Receptor</keyword>
<dbReference type="PANTHER" id="PTHR48064:SF6">
    <property type="entry name" value="RECEPTOR-LIKE PROTEIN KINASE 2"/>
    <property type="match status" value="1"/>
</dbReference>
<organism evidence="3 4">
    <name type="scientific">Olea europaea subsp. europaea</name>
    <dbReference type="NCBI Taxonomy" id="158383"/>
    <lineage>
        <taxon>Eukaryota</taxon>
        <taxon>Viridiplantae</taxon>
        <taxon>Streptophyta</taxon>
        <taxon>Embryophyta</taxon>
        <taxon>Tracheophyta</taxon>
        <taxon>Spermatophyta</taxon>
        <taxon>Magnoliopsida</taxon>
        <taxon>eudicotyledons</taxon>
        <taxon>Gunneridae</taxon>
        <taxon>Pentapetalae</taxon>
        <taxon>asterids</taxon>
        <taxon>lamiids</taxon>
        <taxon>Lamiales</taxon>
        <taxon>Oleaceae</taxon>
        <taxon>Oleeae</taxon>
        <taxon>Olea</taxon>
    </lineage>
</organism>
<dbReference type="OrthoDB" id="1938691at2759"/>
<dbReference type="PANTHER" id="PTHR48064">
    <property type="entry name" value="OS01G0750400 PROTEIN"/>
    <property type="match status" value="1"/>
</dbReference>
<reference evidence="3 4" key="1">
    <citation type="submission" date="2019-12" db="EMBL/GenBank/DDBJ databases">
        <authorList>
            <person name="Alioto T."/>
            <person name="Alioto T."/>
            <person name="Gomez Garrido J."/>
        </authorList>
    </citation>
    <scope>NUCLEOTIDE SEQUENCE [LARGE SCALE GENOMIC DNA]</scope>
</reference>
<keyword evidence="2" id="KW-0677">Repeat</keyword>
<keyword evidence="1" id="KW-0433">Leucine-rich repeat</keyword>
<dbReference type="AlphaFoldDB" id="A0A8S0QZ50"/>
<dbReference type="Gramene" id="OE9A026388T1">
    <property type="protein sequence ID" value="OE9A026388C1"/>
    <property type="gene ID" value="OE9A026388"/>
</dbReference>
<comment type="caution">
    <text evidence="3">The sequence shown here is derived from an EMBL/GenBank/DDBJ whole genome shotgun (WGS) entry which is preliminary data.</text>
</comment>
<sequence>MGLGGTIAKEIDELSFLRSLIISNNNFHWFIPNEIGKLSQLQEIEMQYNEPTGSIPMDIRFNLTKLETLRISVNQMRGNIPPSSEACMNLKLLSLSSNNFAGSIPLEIGKLSKLHVLYLE</sequence>